<dbReference type="Proteomes" id="UP000236729">
    <property type="component" value="Unassembled WGS sequence"/>
</dbReference>
<evidence type="ECO:0000256" key="1">
    <source>
        <dbReference type="SAM" id="MobiDB-lite"/>
    </source>
</evidence>
<feature type="compositionally biased region" description="Basic residues" evidence="1">
    <location>
        <begin position="27"/>
        <end position="40"/>
    </location>
</feature>
<sequence>MAALPAAELRFFPGAGHFSPEDNPPSLRRRTPRLRTRNRPRAAELTGAGPNPQSWPDSVSGFARASKVGPVSDWEQFLDRVPWFGGIAVAGEAEPWTRGPVPGLPALSALLGSATVTPVSEDGEAYELLAWGPPDDRGGWLCHPPRQEGTEAFHPVHRAFSAVCGGITEWFGEPGSWWRNQDEVLTAGIANTRLSEVLDAGLEVPVRPDEHYVVAVEANGNLTLAHRRSGRLLLFAQDHAFTGATPLPGCPSLLTIDGVPDLATWIETCAAARQP</sequence>
<dbReference type="AlphaFoldDB" id="A0A1H6EF08"/>
<evidence type="ECO:0000313" key="2">
    <source>
        <dbReference type="EMBL" id="SEG96370.1"/>
    </source>
</evidence>
<accession>A0A1H6EF08</accession>
<evidence type="ECO:0000313" key="3">
    <source>
        <dbReference type="Proteomes" id="UP000236729"/>
    </source>
</evidence>
<feature type="region of interest" description="Disordered" evidence="1">
    <location>
        <begin position="13"/>
        <end position="61"/>
    </location>
</feature>
<reference evidence="3" key="1">
    <citation type="submission" date="2016-10" db="EMBL/GenBank/DDBJ databases">
        <authorList>
            <person name="Varghese N."/>
            <person name="Submissions S."/>
        </authorList>
    </citation>
    <scope>NUCLEOTIDE SEQUENCE [LARGE SCALE GENOMIC DNA]</scope>
    <source>
        <strain evidence="3">ATCC 20501</strain>
    </source>
</reference>
<dbReference type="EMBL" id="FNVB01000011">
    <property type="protein sequence ID" value="SEG96370.1"/>
    <property type="molecule type" value="Genomic_DNA"/>
</dbReference>
<gene>
    <name evidence="2" type="ORF">SAMN02982929_06387</name>
</gene>
<organism evidence="2 3">
    <name type="scientific">Saccharopolyspora kobensis</name>
    <dbReference type="NCBI Taxonomy" id="146035"/>
    <lineage>
        <taxon>Bacteria</taxon>
        <taxon>Bacillati</taxon>
        <taxon>Actinomycetota</taxon>
        <taxon>Actinomycetes</taxon>
        <taxon>Pseudonocardiales</taxon>
        <taxon>Pseudonocardiaceae</taxon>
        <taxon>Saccharopolyspora</taxon>
    </lineage>
</organism>
<proteinExistence type="predicted"/>
<protein>
    <submittedName>
        <fullName evidence="2">Uncharacterized protein</fullName>
    </submittedName>
</protein>
<name>A0A1H6EF08_9PSEU</name>